<comment type="caution">
    <text evidence="3">The sequence shown here is derived from an EMBL/GenBank/DDBJ whole genome shotgun (WGS) entry which is preliminary data.</text>
</comment>
<dbReference type="Pfam" id="PF02737">
    <property type="entry name" value="3HCDH_N"/>
    <property type="match status" value="1"/>
</dbReference>
<feature type="domain" description="3-hydroxyacyl-CoA dehydrogenase NAD binding" evidence="2">
    <location>
        <begin position="2"/>
        <end position="177"/>
    </location>
</feature>
<dbReference type="Gene3D" id="1.10.1040.50">
    <property type="match status" value="1"/>
</dbReference>
<comment type="similarity">
    <text evidence="1">Belongs to the 3-hydroxyacyl-CoA dehydrogenase family.</text>
</comment>
<dbReference type="InterPro" id="IPR036291">
    <property type="entry name" value="NAD(P)-bd_dom_sf"/>
</dbReference>
<evidence type="ECO:0000313" key="4">
    <source>
        <dbReference type="Proteomes" id="UP000602647"/>
    </source>
</evidence>
<keyword evidence="4" id="KW-1185">Reference proteome</keyword>
<dbReference type="GO" id="GO:0050104">
    <property type="term" value="F:L-gulonate 3-dehydrogenase activity"/>
    <property type="evidence" value="ECO:0007669"/>
    <property type="project" value="TreeGrafter"/>
</dbReference>
<dbReference type="PANTHER" id="PTHR48075:SF1">
    <property type="entry name" value="LAMBDA-CRYSTALLIN HOMOLOG"/>
    <property type="match status" value="1"/>
</dbReference>
<name>A0A923NIN2_9FIRM</name>
<evidence type="ECO:0000259" key="2">
    <source>
        <dbReference type="Pfam" id="PF02737"/>
    </source>
</evidence>
<sequence length="376" mass="43983">MKISIFGWGKMGKELLDVFLESDAQLAWIGRNPKAEQEARRYAEKRLKRIKKTKGWTEEKKQQRLNEILVSADRKDAEGSDFVIETITEDLSAKQELFQSLEDYVDPECILLTNTSSIPLERIFEKAKQPQRCAGLHAFYPGSLIRTVEINYSDSVSRQCLRKIKELVEQSGRNYVLLPEPFNLLFSKLIFVLMNEAFRIYECCSLSTEAIDSILKENFMMLGIFEILNTTGNLIVYNCVKYFEEEENEAFYHGFKSAVADIHENYGDCTFEQYCRDTGRQKSERGSAAEHKEILERFEALYVNYMTQIFQDDRLDIRQTLDACRDILGIARNPEEILREMGEERIKEILSRNYEALPCSFYRAGDYRIWNRRKIN</sequence>
<gene>
    <name evidence="3" type="ORF">H9L42_07940</name>
</gene>
<proteinExistence type="inferred from homology"/>
<dbReference type="Proteomes" id="UP000602647">
    <property type="component" value="Unassembled WGS sequence"/>
</dbReference>
<dbReference type="GO" id="GO:0070403">
    <property type="term" value="F:NAD+ binding"/>
    <property type="evidence" value="ECO:0007669"/>
    <property type="project" value="InterPro"/>
</dbReference>
<dbReference type="RefSeq" id="WP_187302860.1">
    <property type="nucleotide sequence ID" value="NZ_JACRYT010000006.1"/>
</dbReference>
<protein>
    <submittedName>
        <fullName evidence="3">3-hydroxyacyl-CoA dehydrogenase family protein</fullName>
    </submittedName>
</protein>
<dbReference type="SUPFAM" id="SSF51735">
    <property type="entry name" value="NAD(P)-binding Rossmann-fold domains"/>
    <property type="match status" value="1"/>
</dbReference>
<dbReference type="GO" id="GO:0006631">
    <property type="term" value="P:fatty acid metabolic process"/>
    <property type="evidence" value="ECO:0007669"/>
    <property type="project" value="InterPro"/>
</dbReference>
<dbReference type="AlphaFoldDB" id="A0A923NIN2"/>
<dbReference type="EMBL" id="JACRYT010000006">
    <property type="protein sequence ID" value="MBC6679756.1"/>
    <property type="molecule type" value="Genomic_DNA"/>
</dbReference>
<reference evidence="3" key="1">
    <citation type="submission" date="2020-08" db="EMBL/GenBank/DDBJ databases">
        <title>Genome public.</title>
        <authorList>
            <person name="Liu C."/>
            <person name="Sun Q."/>
        </authorList>
    </citation>
    <scope>NUCLEOTIDE SEQUENCE</scope>
    <source>
        <strain evidence="3">BX12</strain>
    </source>
</reference>
<dbReference type="PANTHER" id="PTHR48075">
    <property type="entry name" value="3-HYDROXYACYL-COA DEHYDROGENASE FAMILY PROTEIN"/>
    <property type="match status" value="1"/>
</dbReference>
<organism evidence="3 4">
    <name type="scientific">Zhenpiania hominis</name>
    <dbReference type="NCBI Taxonomy" id="2763644"/>
    <lineage>
        <taxon>Bacteria</taxon>
        <taxon>Bacillati</taxon>
        <taxon>Bacillota</taxon>
        <taxon>Clostridia</taxon>
        <taxon>Peptostreptococcales</taxon>
        <taxon>Anaerovoracaceae</taxon>
        <taxon>Zhenpiania</taxon>
    </lineage>
</organism>
<accession>A0A923NIN2</accession>
<evidence type="ECO:0000256" key="1">
    <source>
        <dbReference type="ARBA" id="ARBA00009463"/>
    </source>
</evidence>
<evidence type="ECO:0000313" key="3">
    <source>
        <dbReference type="EMBL" id="MBC6679756.1"/>
    </source>
</evidence>
<dbReference type="InterPro" id="IPR006176">
    <property type="entry name" value="3-OHacyl-CoA_DH_NAD-bd"/>
</dbReference>
<dbReference type="Gene3D" id="3.40.50.720">
    <property type="entry name" value="NAD(P)-binding Rossmann-like Domain"/>
    <property type="match status" value="1"/>
</dbReference>